<sequence>MKIAVTGARGLVGKEVVNLCKQQGHYVIEINRTEEKDAVHDGKGEKRVAQATDYEATKKAFEGADAVIHLAAIPNPEDKDDHVVHNTNVQGGYNAMHAAATLGIKRFTLASSVNAHGLVYSQGDLHFPAFPLTESMDTFPSDAYALSKAEVELQADSFARSHPHMRIASLRIHEVSPLKEIERTEEEDARQLWAWVNPRATARACLAGLEAPEGAFEGHERFYIVAPTTVRKEPSLQLAKKWYPDVPIQGDLSGHRGFFSCEKARTLLGWEHTETE</sequence>
<dbReference type="PANTHER" id="PTHR43103">
    <property type="entry name" value="NUCLEOSIDE-DIPHOSPHATE-SUGAR EPIMERASE"/>
    <property type="match status" value="1"/>
</dbReference>
<dbReference type="Pfam" id="PF01370">
    <property type="entry name" value="Epimerase"/>
    <property type="match status" value="1"/>
</dbReference>
<feature type="domain" description="NAD-dependent epimerase/dehydratase" evidence="4">
    <location>
        <begin position="3"/>
        <end position="176"/>
    </location>
</feature>
<gene>
    <name evidence="5" type="ORF">CALCODRAFT_503889</name>
</gene>
<comment type="similarity">
    <text evidence="1">Belongs to the NAD(P)-dependent epimerase/dehydratase family.</text>
</comment>
<dbReference type="Gene3D" id="3.40.50.720">
    <property type="entry name" value="NAD(P)-binding Rossmann-like Domain"/>
    <property type="match status" value="1"/>
</dbReference>
<dbReference type="EMBL" id="KV424123">
    <property type="protein sequence ID" value="KZT51149.1"/>
    <property type="molecule type" value="Genomic_DNA"/>
</dbReference>
<dbReference type="GO" id="GO:0016491">
    <property type="term" value="F:oxidoreductase activity"/>
    <property type="evidence" value="ECO:0007669"/>
    <property type="project" value="UniProtKB-KW"/>
</dbReference>
<keyword evidence="6" id="KW-1185">Reference proteome</keyword>
<dbReference type="Proteomes" id="UP000076842">
    <property type="component" value="Unassembled WGS sequence"/>
</dbReference>
<evidence type="ECO:0000256" key="2">
    <source>
        <dbReference type="ARBA" id="ARBA00023002"/>
    </source>
</evidence>
<evidence type="ECO:0000313" key="6">
    <source>
        <dbReference type="Proteomes" id="UP000076842"/>
    </source>
</evidence>
<dbReference type="STRING" id="1353952.A0A165CPH5"/>
<name>A0A165CPH5_9BASI</name>
<evidence type="ECO:0000256" key="1">
    <source>
        <dbReference type="ARBA" id="ARBA00007637"/>
    </source>
</evidence>
<dbReference type="PANTHER" id="PTHR43103:SF5">
    <property type="entry name" value="4-EPIMERASE, PUTATIVE (AFU_ORTHOLOGUE AFUA_7G00360)-RELATED"/>
    <property type="match status" value="1"/>
</dbReference>
<dbReference type="AlphaFoldDB" id="A0A165CPH5"/>
<organism evidence="5 6">
    <name type="scientific">Calocera cornea HHB12733</name>
    <dbReference type="NCBI Taxonomy" id="1353952"/>
    <lineage>
        <taxon>Eukaryota</taxon>
        <taxon>Fungi</taxon>
        <taxon>Dikarya</taxon>
        <taxon>Basidiomycota</taxon>
        <taxon>Agaricomycotina</taxon>
        <taxon>Dacrymycetes</taxon>
        <taxon>Dacrymycetales</taxon>
        <taxon>Dacrymycetaceae</taxon>
        <taxon>Calocera</taxon>
    </lineage>
</organism>
<proteinExistence type="inferred from homology"/>
<accession>A0A165CPH5</accession>
<reference evidence="5 6" key="1">
    <citation type="journal article" date="2016" name="Mol. Biol. Evol.">
        <title>Comparative Genomics of Early-Diverging Mushroom-Forming Fungi Provides Insights into the Origins of Lignocellulose Decay Capabilities.</title>
        <authorList>
            <person name="Nagy L.G."/>
            <person name="Riley R."/>
            <person name="Tritt A."/>
            <person name="Adam C."/>
            <person name="Daum C."/>
            <person name="Floudas D."/>
            <person name="Sun H."/>
            <person name="Yadav J.S."/>
            <person name="Pangilinan J."/>
            <person name="Larsson K.H."/>
            <person name="Matsuura K."/>
            <person name="Barry K."/>
            <person name="Labutti K."/>
            <person name="Kuo R."/>
            <person name="Ohm R.A."/>
            <person name="Bhattacharya S.S."/>
            <person name="Shirouzu T."/>
            <person name="Yoshinaga Y."/>
            <person name="Martin F.M."/>
            <person name="Grigoriev I.V."/>
            <person name="Hibbett D.S."/>
        </authorList>
    </citation>
    <scope>NUCLEOTIDE SEQUENCE [LARGE SCALE GENOMIC DNA]</scope>
    <source>
        <strain evidence="5 6">HHB12733</strain>
    </source>
</reference>
<dbReference type="SUPFAM" id="SSF51735">
    <property type="entry name" value="NAD(P)-binding Rossmann-fold domains"/>
    <property type="match status" value="1"/>
</dbReference>
<dbReference type="InterPro" id="IPR001509">
    <property type="entry name" value="Epimerase_deHydtase"/>
</dbReference>
<dbReference type="OrthoDB" id="202470at2759"/>
<protein>
    <submittedName>
        <fullName evidence="5">NAD(P)-binding protein</fullName>
    </submittedName>
</protein>
<keyword evidence="3" id="KW-0520">NAD</keyword>
<dbReference type="InParanoid" id="A0A165CPH5"/>
<evidence type="ECO:0000259" key="4">
    <source>
        <dbReference type="Pfam" id="PF01370"/>
    </source>
</evidence>
<evidence type="ECO:0000313" key="5">
    <source>
        <dbReference type="EMBL" id="KZT51149.1"/>
    </source>
</evidence>
<dbReference type="InterPro" id="IPR036291">
    <property type="entry name" value="NAD(P)-bd_dom_sf"/>
</dbReference>
<keyword evidence="2" id="KW-0560">Oxidoreductase</keyword>
<evidence type="ECO:0000256" key="3">
    <source>
        <dbReference type="ARBA" id="ARBA00023027"/>
    </source>
</evidence>